<proteinExistence type="predicted"/>
<keyword evidence="3" id="KW-1185">Reference proteome</keyword>
<sequence>MLQQPPPKQRRPDQLSPTVAPVKPRLRAKEGLLRCPPFDGRARPPTPAAAGKTRSRCYQDGHIDVNDDDDDRMGIDGIGEDDADDEDDGDDDGEDDEDDNMEEDVENEKNDDKVLSSDFFSEISIVVDNENGSDYGDMVVFDSTYKMNRYGVSFVPLVGLNNHRKTTIVYDMNPDTAEDTTEDSAVSCLATAEE</sequence>
<evidence type="ECO:0000256" key="1">
    <source>
        <dbReference type="SAM" id="MobiDB-lite"/>
    </source>
</evidence>
<name>A0AAD8W2R5_LOLMU</name>
<gene>
    <name evidence="2" type="ORF">QYE76_005939</name>
</gene>
<evidence type="ECO:0000313" key="2">
    <source>
        <dbReference type="EMBL" id="KAK1631624.1"/>
    </source>
</evidence>
<dbReference type="AlphaFoldDB" id="A0AAD8W2R5"/>
<protein>
    <submittedName>
        <fullName evidence="2">Uncharacterized protein</fullName>
    </submittedName>
</protein>
<accession>A0AAD8W2R5</accession>
<comment type="caution">
    <text evidence="2">The sequence shown here is derived from an EMBL/GenBank/DDBJ whole genome shotgun (WGS) entry which is preliminary data.</text>
</comment>
<organism evidence="2 3">
    <name type="scientific">Lolium multiflorum</name>
    <name type="common">Italian ryegrass</name>
    <name type="synonym">Lolium perenne subsp. multiflorum</name>
    <dbReference type="NCBI Taxonomy" id="4521"/>
    <lineage>
        <taxon>Eukaryota</taxon>
        <taxon>Viridiplantae</taxon>
        <taxon>Streptophyta</taxon>
        <taxon>Embryophyta</taxon>
        <taxon>Tracheophyta</taxon>
        <taxon>Spermatophyta</taxon>
        <taxon>Magnoliopsida</taxon>
        <taxon>Liliopsida</taxon>
        <taxon>Poales</taxon>
        <taxon>Poaceae</taxon>
        <taxon>BOP clade</taxon>
        <taxon>Pooideae</taxon>
        <taxon>Poodae</taxon>
        <taxon>Poeae</taxon>
        <taxon>Poeae Chloroplast Group 2 (Poeae type)</taxon>
        <taxon>Loliodinae</taxon>
        <taxon>Loliinae</taxon>
        <taxon>Lolium</taxon>
    </lineage>
</organism>
<reference evidence="2" key="1">
    <citation type="submission" date="2023-07" db="EMBL/GenBank/DDBJ databases">
        <title>A chromosome-level genome assembly of Lolium multiflorum.</title>
        <authorList>
            <person name="Chen Y."/>
            <person name="Copetti D."/>
            <person name="Kolliker R."/>
            <person name="Studer B."/>
        </authorList>
    </citation>
    <scope>NUCLEOTIDE SEQUENCE</scope>
    <source>
        <strain evidence="2">02402/16</strain>
        <tissue evidence="2">Leaf</tissue>
    </source>
</reference>
<feature type="compositionally biased region" description="Acidic residues" evidence="1">
    <location>
        <begin position="78"/>
        <end position="106"/>
    </location>
</feature>
<dbReference type="EMBL" id="JAUUTY010000005">
    <property type="protein sequence ID" value="KAK1631624.1"/>
    <property type="molecule type" value="Genomic_DNA"/>
</dbReference>
<evidence type="ECO:0000313" key="3">
    <source>
        <dbReference type="Proteomes" id="UP001231189"/>
    </source>
</evidence>
<dbReference type="Proteomes" id="UP001231189">
    <property type="component" value="Unassembled WGS sequence"/>
</dbReference>
<feature type="region of interest" description="Disordered" evidence="1">
    <location>
        <begin position="1"/>
        <end position="114"/>
    </location>
</feature>